<dbReference type="Pfam" id="PF02784">
    <property type="entry name" value="Orn_Arg_deC_N"/>
    <property type="match status" value="1"/>
</dbReference>
<dbReference type="Proteomes" id="UP000176282">
    <property type="component" value="Unassembled WGS sequence"/>
</dbReference>
<dbReference type="SUPFAM" id="SSF51419">
    <property type="entry name" value="PLP-binding barrel"/>
    <property type="match status" value="1"/>
</dbReference>
<dbReference type="InterPro" id="IPR000183">
    <property type="entry name" value="Orn/DAP/Arg_de-COase"/>
</dbReference>
<evidence type="ECO:0000256" key="3">
    <source>
        <dbReference type="ARBA" id="ARBA00008357"/>
    </source>
</evidence>
<keyword evidence="6" id="KW-0460">Magnesium</keyword>
<evidence type="ECO:0000256" key="9">
    <source>
        <dbReference type="ARBA" id="ARBA00023239"/>
    </source>
</evidence>
<dbReference type="PRINTS" id="PR01179">
    <property type="entry name" value="ODADCRBXLASE"/>
</dbReference>
<keyword evidence="7 10" id="KW-0663">Pyridoxal phosphate</keyword>
<dbReference type="PANTHER" id="PTHR43295:SF9">
    <property type="entry name" value="BIOSYNTHETIC ARGININE DECARBOXYLASE"/>
    <property type="match status" value="1"/>
</dbReference>
<comment type="caution">
    <text evidence="13">The sequence shown here is derived from an EMBL/GenBank/DDBJ whole genome shotgun (WGS) entry which is preliminary data.</text>
</comment>
<dbReference type="Pfam" id="PF00278">
    <property type="entry name" value="Orn_DAP_Arg_deC"/>
    <property type="match status" value="1"/>
</dbReference>
<dbReference type="STRING" id="1798680.A3J66_00180"/>
<comment type="cofactor">
    <cofactor evidence="2">
        <name>Mg(2+)</name>
        <dbReference type="ChEBI" id="CHEBI:18420"/>
    </cofactor>
</comment>
<dbReference type="InterPro" id="IPR022644">
    <property type="entry name" value="De-COase2_N"/>
</dbReference>
<feature type="active site" description="Proton donor" evidence="10">
    <location>
        <position position="377"/>
    </location>
</feature>
<evidence type="ECO:0000256" key="7">
    <source>
        <dbReference type="ARBA" id="ARBA00022898"/>
    </source>
</evidence>
<name>A0A1F6LZB0_9BACT</name>
<evidence type="ECO:0000256" key="8">
    <source>
        <dbReference type="ARBA" id="ARBA00023066"/>
    </source>
</evidence>
<feature type="domain" description="Orn/DAP/Arg decarboxylase 2 C-terminal" evidence="11">
    <location>
        <begin position="311"/>
        <end position="402"/>
    </location>
</feature>
<sequence length="456" mass="52451">MEKNEFKKFWKLGKKEFNTHHFDINNDGELIIREGNYQYNVYDLARKFDASIKIYLPFIVEERLSNLINVFNKNMKQIGYRGKYIYHFPMKVNQNKEFVLPLVAEGAHLEVTSANELWVVKKMWEGENFHSKIRVLCNGPKSAQYLKLIQHLHDNNLTITPVIETLDEADLLKDFKGEVGIRLNMEVKVNSHWDKKIDRFGLLPDEILDLGKIRNLKILHYHLGSQIIEDGGMIAALKEAFKTYIALRRLNPSLDTIDIGGGFAVPYQKKKLYGVEPVVKRIIKTLYDLSKKHGVPHPNIITEWGQYIVAPSQLTVFKVIGSKNIVKGVAKKWYLIDGSFMNDLLDTWAIHQKWHVIPVNHLNYKKKERVWIGGLTCDSDDKYADADGYVTLPRLEDLQAGEDMYIAVLDTGAYQDGFAMHHCLLSSPAKIVLQNGLVTVARKRESPEEIGKLFGW</sequence>
<dbReference type="PANTHER" id="PTHR43295">
    <property type="entry name" value="ARGININE DECARBOXYLASE"/>
    <property type="match status" value="1"/>
</dbReference>
<evidence type="ECO:0000256" key="1">
    <source>
        <dbReference type="ARBA" id="ARBA00001933"/>
    </source>
</evidence>
<evidence type="ECO:0000313" key="13">
    <source>
        <dbReference type="EMBL" id="OGH64730.1"/>
    </source>
</evidence>
<dbReference type="GO" id="GO:0006527">
    <property type="term" value="P:L-arginine catabolic process"/>
    <property type="evidence" value="ECO:0007669"/>
    <property type="project" value="InterPro"/>
</dbReference>
<dbReference type="Gene3D" id="2.40.37.10">
    <property type="entry name" value="Lyase, Ornithine Decarboxylase, Chain A, domain 1"/>
    <property type="match status" value="1"/>
</dbReference>
<feature type="modified residue" description="N6-(pyridoxal phosphate)lysine" evidence="10">
    <location>
        <position position="91"/>
    </location>
</feature>
<evidence type="ECO:0000256" key="5">
    <source>
        <dbReference type="ARBA" id="ARBA00022793"/>
    </source>
</evidence>
<dbReference type="EC" id="4.1.1.19" evidence="4"/>
<keyword evidence="5" id="KW-0210">Decarboxylase</keyword>
<protein>
    <recommendedName>
        <fullName evidence="4">arginine decarboxylase</fullName>
        <ecNumber evidence="4">4.1.1.19</ecNumber>
    </recommendedName>
</protein>
<dbReference type="InterPro" id="IPR022653">
    <property type="entry name" value="De-COase2_pyr-phos_BS"/>
</dbReference>
<organism evidence="13 14">
    <name type="scientific">Candidatus Magasanikbacteria bacterium RIFCSPHIGHO2_02_FULL_47_14</name>
    <dbReference type="NCBI Taxonomy" id="1798680"/>
    <lineage>
        <taxon>Bacteria</taxon>
        <taxon>Candidatus Magasanikiibacteriota</taxon>
    </lineage>
</organism>
<dbReference type="InterPro" id="IPR002985">
    <property type="entry name" value="Arg_decrbxlase"/>
</dbReference>
<evidence type="ECO:0000256" key="2">
    <source>
        <dbReference type="ARBA" id="ARBA00001946"/>
    </source>
</evidence>
<feature type="domain" description="Orn/DAP/Arg decarboxylase 2 N-terminal" evidence="12">
    <location>
        <begin position="77"/>
        <end position="310"/>
    </location>
</feature>
<comment type="similarity">
    <text evidence="3">Belongs to the Orn/Lys/Arg decarboxylase class-II family. SpeA subfamily.</text>
</comment>
<dbReference type="PRINTS" id="PR01180">
    <property type="entry name" value="ARGDCRBXLASE"/>
</dbReference>
<evidence type="ECO:0000256" key="10">
    <source>
        <dbReference type="PIRSR" id="PIRSR600183-50"/>
    </source>
</evidence>
<dbReference type="InterPro" id="IPR029066">
    <property type="entry name" value="PLP-binding_barrel"/>
</dbReference>
<evidence type="ECO:0000259" key="12">
    <source>
        <dbReference type="Pfam" id="PF02784"/>
    </source>
</evidence>
<dbReference type="Gene3D" id="3.20.20.10">
    <property type="entry name" value="Alanine racemase"/>
    <property type="match status" value="1"/>
</dbReference>
<dbReference type="InterPro" id="IPR022643">
    <property type="entry name" value="De-COase2_C"/>
</dbReference>
<accession>A0A1F6LZB0</accession>
<dbReference type="EMBL" id="MFQB01000054">
    <property type="protein sequence ID" value="OGH64730.1"/>
    <property type="molecule type" value="Genomic_DNA"/>
</dbReference>
<dbReference type="SUPFAM" id="SSF50621">
    <property type="entry name" value="Alanine racemase C-terminal domain-like"/>
    <property type="match status" value="1"/>
</dbReference>
<dbReference type="InterPro" id="IPR009006">
    <property type="entry name" value="Ala_racemase/Decarboxylase_C"/>
</dbReference>
<comment type="cofactor">
    <cofactor evidence="1 10">
        <name>pyridoxal 5'-phosphate</name>
        <dbReference type="ChEBI" id="CHEBI:597326"/>
    </cofactor>
</comment>
<dbReference type="GO" id="GO:0008295">
    <property type="term" value="P:spermidine biosynthetic process"/>
    <property type="evidence" value="ECO:0007669"/>
    <property type="project" value="UniProtKB-KW"/>
</dbReference>
<evidence type="ECO:0000313" key="14">
    <source>
        <dbReference type="Proteomes" id="UP000176282"/>
    </source>
</evidence>
<dbReference type="PROSITE" id="PS00878">
    <property type="entry name" value="ODR_DC_2_1"/>
    <property type="match status" value="1"/>
</dbReference>
<gene>
    <name evidence="13" type="ORF">A3J66_00180</name>
</gene>
<reference evidence="13 14" key="1">
    <citation type="journal article" date="2016" name="Nat. Commun.">
        <title>Thousands of microbial genomes shed light on interconnected biogeochemical processes in an aquifer system.</title>
        <authorList>
            <person name="Anantharaman K."/>
            <person name="Brown C.T."/>
            <person name="Hug L.A."/>
            <person name="Sharon I."/>
            <person name="Castelle C.J."/>
            <person name="Probst A.J."/>
            <person name="Thomas B.C."/>
            <person name="Singh A."/>
            <person name="Wilkins M.J."/>
            <person name="Karaoz U."/>
            <person name="Brodie E.L."/>
            <person name="Williams K.H."/>
            <person name="Hubbard S.S."/>
            <person name="Banfield J.F."/>
        </authorList>
    </citation>
    <scope>NUCLEOTIDE SEQUENCE [LARGE SCALE GENOMIC DNA]</scope>
</reference>
<dbReference type="AlphaFoldDB" id="A0A1F6LZB0"/>
<keyword evidence="8" id="KW-0745">Spermidine biosynthesis</keyword>
<dbReference type="GO" id="GO:0008792">
    <property type="term" value="F:arginine decarboxylase activity"/>
    <property type="evidence" value="ECO:0007669"/>
    <property type="project" value="UniProtKB-EC"/>
</dbReference>
<evidence type="ECO:0000256" key="4">
    <source>
        <dbReference type="ARBA" id="ARBA00012426"/>
    </source>
</evidence>
<evidence type="ECO:0000259" key="11">
    <source>
        <dbReference type="Pfam" id="PF00278"/>
    </source>
</evidence>
<evidence type="ECO:0000256" key="6">
    <source>
        <dbReference type="ARBA" id="ARBA00022842"/>
    </source>
</evidence>
<proteinExistence type="inferred from homology"/>
<keyword evidence="9" id="KW-0456">Lyase</keyword>